<name>A0A9P7DRC4_9AGAM</name>
<dbReference type="EMBL" id="JABBWG010000098">
    <property type="protein sequence ID" value="KAG1801198.1"/>
    <property type="molecule type" value="Genomic_DNA"/>
</dbReference>
<dbReference type="AlphaFoldDB" id="A0A9P7DRC4"/>
<dbReference type="RefSeq" id="XP_041186032.1">
    <property type="nucleotide sequence ID" value="XM_041341315.1"/>
</dbReference>
<accession>A0A9P7DRC4</accession>
<keyword evidence="2" id="KW-1185">Reference proteome</keyword>
<protein>
    <submittedName>
        <fullName evidence="1">Uncharacterized protein</fullName>
    </submittedName>
</protein>
<dbReference type="Proteomes" id="UP000807769">
    <property type="component" value="Unassembled WGS sequence"/>
</dbReference>
<organism evidence="1 2">
    <name type="scientific">Suillus subaureus</name>
    <dbReference type="NCBI Taxonomy" id="48587"/>
    <lineage>
        <taxon>Eukaryota</taxon>
        <taxon>Fungi</taxon>
        <taxon>Dikarya</taxon>
        <taxon>Basidiomycota</taxon>
        <taxon>Agaricomycotina</taxon>
        <taxon>Agaricomycetes</taxon>
        <taxon>Agaricomycetidae</taxon>
        <taxon>Boletales</taxon>
        <taxon>Suillineae</taxon>
        <taxon>Suillaceae</taxon>
        <taxon>Suillus</taxon>
    </lineage>
</organism>
<evidence type="ECO:0000313" key="2">
    <source>
        <dbReference type="Proteomes" id="UP000807769"/>
    </source>
</evidence>
<evidence type="ECO:0000313" key="1">
    <source>
        <dbReference type="EMBL" id="KAG1801198.1"/>
    </source>
</evidence>
<reference evidence="1" key="1">
    <citation type="journal article" date="2020" name="New Phytol.">
        <title>Comparative genomics reveals dynamic genome evolution in host specialist ectomycorrhizal fungi.</title>
        <authorList>
            <person name="Lofgren L.A."/>
            <person name="Nguyen N.H."/>
            <person name="Vilgalys R."/>
            <person name="Ruytinx J."/>
            <person name="Liao H.L."/>
            <person name="Branco S."/>
            <person name="Kuo A."/>
            <person name="LaButti K."/>
            <person name="Lipzen A."/>
            <person name="Andreopoulos W."/>
            <person name="Pangilinan J."/>
            <person name="Riley R."/>
            <person name="Hundley H."/>
            <person name="Na H."/>
            <person name="Barry K."/>
            <person name="Grigoriev I.V."/>
            <person name="Stajich J.E."/>
            <person name="Kennedy P.G."/>
        </authorList>
    </citation>
    <scope>NUCLEOTIDE SEQUENCE</scope>
    <source>
        <strain evidence="1">MN1</strain>
    </source>
</reference>
<comment type="caution">
    <text evidence="1">The sequence shown here is derived from an EMBL/GenBank/DDBJ whole genome shotgun (WGS) entry which is preliminary data.</text>
</comment>
<sequence>MACPVIHKTLQAKMEAAREKHWHYYAKGNILQRQKDLHMCIKKCDKEADALSKEIARAVKKALHGCDNDNESELDTIDSSDNDEIDTLSDLPSCLLTIKHAKDNMLKLIGADPCEFTEGELAKFVKSIPDDHTTKGDISIIANSIANIKKLLKHVIPVQDQILNFCGVSPEWHAADTVSRFLRTSVAYLEDIQMLEMSGGVPELTAAHLLGELMYQKGIKI</sequence>
<dbReference type="GeneID" id="64635331"/>
<gene>
    <name evidence="1" type="ORF">BJ212DRAFT_1487737</name>
</gene>
<proteinExistence type="predicted"/>
<dbReference type="OrthoDB" id="2688738at2759"/>